<dbReference type="Pfam" id="PF00144">
    <property type="entry name" value="Beta-lactamase"/>
    <property type="match status" value="1"/>
</dbReference>
<gene>
    <name evidence="2" type="ORF">METZ01_LOCUS101656</name>
</gene>
<feature type="non-terminal residue" evidence="2">
    <location>
        <position position="499"/>
    </location>
</feature>
<dbReference type="InterPro" id="IPR050491">
    <property type="entry name" value="AmpC-like"/>
</dbReference>
<dbReference type="AlphaFoldDB" id="A0A381W8J4"/>
<sequence length="499" mass="54665">MGSRTTSLALAMLMLTGTLVVPALADEPEPLPSDPFEEFDDTVSDLLGDWGIPGAQVAVMFNGSLIFNKGYGIAANGTDANGDDWSSDVTVDSKFRIASLSKAVTSAGILTLIQNGNISLDDKMVDLIPDLLPAELEGCDYPNHSTAYSIADINVSHLLNHRAGFDPTSDPTYWHWNRWTASWQNDPCIDKDSLFEDYDGGNLAPISMETILSEWLRRPLDYNPSSEYEYSNIGYQILGQIIEAQTGMDYETYILENVLTPMGIDSMSIGMTMPEQRAETEVSYFDDFSDECHFPSGQDSNGNPIFEIAPGPDCGAFVIEEKDGGGGWIATAADYARFIAHIDGTIPSSVFEDPFEYFTGNPYDELGGWYGRGVFVLSEGVDVWNHWGAFSGSSTNFRRDVTDSGEPVIVVMFTNTRPSDPWNSVRENTLEEAMLAVDYSNVTALESDEPVWEWPEPLPLQDDDVLGSSQLDIGGSISSSSNISASWNANVSLRDDYGV</sequence>
<feature type="domain" description="Beta-lactamase-related" evidence="1">
    <location>
        <begin position="39"/>
        <end position="421"/>
    </location>
</feature>
<dbReference type="Gene3D" id="3.40.710.10">
    <property type="entry name" value="DD-peptidase/beta-lactamase superfamily"/>
    <property type="match status" value="1"/>
</dbReference>
<dbReference type="InterPro" id="IPR001466">
    <property type="entry name" value="Beta-lactam-related"/>
</dbReference>
<evidence type="ECO:0000259" key="1">
    <source>
        <dbReference type="Pfam" id="PF00144"/>
    </source>
</evidence>
<dbReference type="SUPFAM" id="SSF56601">
    <property type="entry name" value="beta-lactamase/transpeptidase-like"/>
    <property type="match status" value="1"/>
</dbReference>
<dbReference type="InterPro" id="IPR012338">
    <property type="entry name" value="Beta-lactam/transpept-like"/>
</dbReference>
<proteinExistence type="predicted"/>
<evidence type="ECO:0000313" key="2">
    <source>
        <dbReference type="EMBL" id="SVA48802.1"/>
    </source>
</evidence>
<name>A0A381W8J4_9ZZZZ</name>
<protein>
    <recommendedName>
        <fullName evidence="1">Beta-lactamase-related domain-containing protein</fullName>
    </recommendedName>
</protein>
<dbReference type="PANTHER" id="PTHR46825">
    <property type="entry name" value="D-ALANYL-D-ALANINE-CARBOXYPEPTIDASE/ENDOPEPTIDASE AMPH"/>
    <property type="match status" value="1"/>
</dbReference>
<reference evidence="2" key="1">
    <citation type="submission" date="2018-05" db="EMBL/GenBank/DDBJ databases">
        <authorList>
            <person name="Lanie J.A."/>
            <person name="Ng W.-L."/>
            <person name="Kazmierczak K.M."/>
            <person name="Andrzejewski T.M."/>
            <person name="Davidsen T.M."/>
            <person name="Wayne K.J."/>
            <person name="Tettelin H."/>
            <person name="Glass J.I."/>
            <person name="Rusch D."/>
            <person name="Podicherti R."/>
            <person name="Tsui H.-C.T."/>
            <person name="Winkler M.E."/>
        </authorList>
    </citation>
    <scope>NUCLEOTIDE SEQUENCE</scope>
</reference>
<accession>A0A381W8J4</accession>
<dbReference type="PANTHER" id="PTHR46825:SF9">
    <property type="entry name" value="BETA-LACTAMASE-RELATED DOMAIN-CONTAINING PROTEIN"/>
    <property type="match status" value="1"/>
</dbReference>
<organism evidence="2">
    <name type="scientific">marine metagenome</name>
    <dbReference type="NCBI Taxonomy" id="408172"/>
    <lineage>
        <taxon>unclassified sequences</taxon>
        <taxon>metagenomes</taxon>
        <taxon>ecological metagenomes</taxon>
    </lineage>
</organism>
<dbReference type="EMBL" id="UINC01011021">
    <property type="protein sequence ID" value="SVA48802.1"/>
    <property type="molecule type" value="Genomic_DNA"/>
</dbReference>